<sequence>MEFAPGPFANAAVGTPREDQPVEPAVEEAIVANEGEVAVIVDEFVGVAQEAIVDVVDVELDVEPVDVLEVVDALAMGPSTIVVLEPIAVSGSPEGADVGPLSCARA</sequence>
<name>A0AAD3TC41_NEPGR</name>
<dbReference type="EMBL" id="BSYO01000032">
    <property type="protein sequence ID" value="GMH27378.1"/>
    <property type="molecule type" value="Genomic_DNA"/>
</dbReference>
<proteinExistence type="predicted"/>
<reference evidence="2" key="1">
    <citation type="submission" date="2023-05" db="EMBL/GenBank/DDBJ databases">
        <title>Nepenthes gracilis genome sequencing.</title>
        <authorList>
            <person name="Fukushima K."/>
        </authorList>
    </citation>
    <scope>NUCLEOTIDE SEQUENCE</scope>
    <source>
        <strain evidence="2">SING2019-196</strain>
    </source>
</reference>
<protein>
    <submittedName>
        <fullName evidence="2">Uncharacterized protein</fullName>
    </submittedName>
</protein>
<evidence type="ECO:0000313" key="3">
    <source>
        <dbReference type="Proteomes" id="UP001279734"/>
    </source>
</evidence>
<gene>
    <name evidence="2" type="ORF">Nepgr_029221</name>
</gene>
<dbReference type="Proteomes" id="UP001279734">
    <property type="component" value="Unassembled WGS sequence"/>
</dbReference>
<evidence type="ECO:0000256" key="1">
    <source>
        <dbReference type="SAM" id="MobiDB-lite"/>
    </source>
</evidence>
<accession>A0AAD3TC41</accession>
<keyword evidence="3" id="KW-1185">Reference proteome</keyword>
<feature type="region of interest" description="Disordered" evidence="1">
    <location>
        <begin position="1"/>
        <end position="22"/>
    </location>
</feature>
<evidence type="ECO:0000313" key="2">
    <source>
        <dbReference type="EMBL" id="GMH27378.1"/>
    </source>
</evidence>
<comment type="caution">
    <text evidence="2">The sequence shown here is derived from an EMBL/GenBank/DDBJ whole genome shotgun (WGS) entry which is preliminary data.</text>
</comment>
<organism evidence="2 3">
    <name type="scientific">Nepenthes gracilis</name>
    <name type="common">Slender pitcher plant</name>
    <dbReference type="NCBI Taxonomy" id="150966"/>
    <lineage>
        <taxon>Eukaryota</taxon>
        <taxon>Viridiplantae</taxon>
        <taxon>Streptophyta</taxon>
        <taxon>Embryophyta</taxon>
        <taxon>Tracheophyta</taxon>
        <taxon>Spermatophyta</taxon>
        <taxon>Magnoliopsida</taxon>
        <taxon>eudicotyledons</taxon>
        <taxon>Gunneridae</taxon>
        <taxon>Pentapetalae</taxon>
        <taxon>Caryophyllales</taxon>
        <taxon>Nepenthaceae</taxon>
        <taxon>Nepenthes</taxon>
    </lineage>
</organism>
<dbReference type="AlphaFoldDB" id="A0AAD3TC41"/>